<dbReference type="GO" id="GO:0016435">
    <property type="term" value="F:rRNA (guanine) methyltransferase activity"/>
    <property type="evidence" value="ECO:0007669"/>
    <property type="project" value="InterPro"/>
</dbReference>
<dbReference type="EMBL" id="JXXN02001874">
    <property type="protein sequence ID" value="THD23916.1"/>
    <property type="molecule type" value="Genomic_DNA"/>
</dbReference>
<dbReference type="InterPro" id="IPR039769">
    <property type="entry name" value="Bud23-like"/>
</dbReference>
<organism evidence="1 2">
    <name type="scientific">Fasciola hepatica</name>
    <name type="common">Liver fluke</name>
    <dbReference type="NCBI Taxonomy" id="6192"/>
    <lineage>
        <taxon>Eukaryota</taxon>
        <taxon>Metazoa</taxon>
        <taxon>Spiralia</taxon>
        <taxon>Lophotrochozoa</taxon>
        <taxon>Platyhelminthes</taxon>
        <taxon>Trematoda</taxon>
        <taxon>Digenea</taxon>
        <taxon>Plagiorchiida</taxon>
        <taxon>Echinostomata</taxon>
        <taxon>Echinostomatoidea</taxon>
        <taxon>Fasciolidae</taxon>
        <taxon>Fasciola</taxon>
    </lineage>
</organism>
<gene>
    <name evidence="1" type="ORF">D915_005161</name>
</gene>
<dbReference type="PANTHER" id="PTHR12734">
    <property type="entry name" value="METHYLTRANSFERASE-RELATED"/>
    <property type="match status" value="1"/>
</dbReference>
<accession>A0A4E0R9T8</accession>
<dbReference type="AlphaFoldDB" id="A0A4E0R9T8"/>
<keyword evidence="2" id="KW-1185">Reference proteome</keyword>
<dbReference type="SUPFAM" id="SSF53335">
    <property type="entry name" value="S-adenosyl-L-methionine-dependent methyltransferases"/>
    <property type="match status" value="1"/>
</dbReference>
<dbReference type="GO" id="GO:0005730">
    <property type="term" value="C:nucleolus"/>
    <property type="evidence" value="ECO:0007669"/>
    <property type="project" value="TreeGrafter"/>
</dbReference>
<proteinExistence type="predicted"/>
<dbReference type="InterPro" id="IPR029063">
    <property type="entry name" value="SAM-dependent_MTases_sf"/>
</dbReference>
<sequence length="255" mass="28349">MLPVHDSPAKWVHRRQPRRRAEYAQLSSASDEESGLLRRSHSSRIDIQLALYRFALEACFGLICTDLGTDAISLCDNRRHGSSLLDLGCGNLVNGCLPLTKLLISPAQLFIGVDLFVNCSCPTAVACVNCDLTRIKAQQTAQLTPFRDHVFDYVVSISFLQWLIAKDETHFSDQLLSQFSAELFRLLSQPGDGGDGYGNGQCVLQFYPSGWTDVDRVCRCLVKANPKLRGCRMLAQPVRNRGTKLFLYVTFSGQG</sequence>
<evidence type="ECO:0000313" key="1">
    <source>
        <dbReference type="EMBL" id="THD23916.1"/>
    </source>
</evidence>
<dbReference type="Proteomes" id="UP000230066">
    <property type="component" value="Unassembled WGS sequence"/>
</dbReference>
<comment type="caution">
    <text evidence="1">The sequence shown here is derived from an EMBL/GenBank/DDBJ whole genome shotgun (WGS) entry which is preliminary data.</text>
</comment>
<evidence type="ECO:0000313" key="2">
    <source>
        <dbReference type="Proteomes" id="UP000230066"/>
    </source>
</evidence>
<name>A0A4E0R9T8_FASHE</name>
<dbReference type="GO" id="GO:0070476">
    <property type="term" value="P:rRNA (guanine-N7)-methylation"/>
    <property type="evidence" value="ECO:0007669"/>
    <property type="project" value="InterPro"/>
</dbReference>
<dbReference type="Gene3D" id="3.40.50.150">
    <property type="entry name" value="Vaccinia Virus protein VP39"/>
    <property type="match status" value="1"/>
</dbReference>
<reference evidence="1" key="1">
    <citation type="submission" date="2019-03" db="EMBL/GenBank/DDBJ databases">
        <title>Improved annotation for the trematode Fasciola hepatica.</title>
        <authorList>
            <person name="Choi Y.-J."/>
            <person name="Martin J."/>
            <person name="Mitreva M."/>
        </authorList>
    </citation>
    <scope>NUCLEOTIDE SEQUENCE [LARGE SCALE GENOMIC DNA]</scope>
</reference>
<dbReference type="PANTHER" id="PTHR12734:SF0">
    <property type="entry name" value="18S RRNA (GUANINE-N(7))-METHYLTRANSFERASE-RELATED"/>
    <property type="match status" value="1"/>
</dbReference>
<protein>
    <submittedName>
        <fullName evidence="1">Uncharacterized protein</fullName>
    </submittedName>
</protein>